<dbReference type="EMBL" id="FODJ01000019">
    <property type="protein sequence ID" value="SEO93859.1"/>
    <property type="molecule type" value="Genomic_DNA"/>
</dbReference>
<keyword evidence="2" id="KW-0178">Competence</keyword>
<dbReference type="GO" id="GO:0009986">
    <property type="term" value="C:cell surface"/>
    <property type="evidence" value="ECO:0007669"/>
    <property type="project" value="UniProtKB-SubCell"/>
</dbReference>
<dbReference type="PROSITE" id="PS00409">
    <property type="entry name" value="PROKAR_NTER_METHYL"/>
    <property type="match status" value="1"/>
</dbReference>
<comment type="subcellular location">
    <subcellularLocation>
        <location evidence="1">Cell surface</location>
    </subcellularLocation>
</comment>
<evidence type="ECO:0000313" key="4">
    <source>
        <dbReference type="EMBL" id="SEO93859.1"/>
    </source>
</evidence>
<feature type="transmembrane region" description="Helical" evidence="3">
    <location>
        <begin position="6"/>
        <end position="27"/>
    </location>
</feature>
<keyword evidence="3" id="KW-0812">Transmembrane</keyword>
<dbReference type="InterPro" id="IPR012902">
    <property type="entry name" value="N_methyl_site"/>
</dbReference>
<dbReference type="AlphaFoldDB" id="A0A1H8TS84"/>
<evidence type="ECO:0000313" key="5">
    <source>
        <dbReference type="Proteomes" id="UP000199300"/>
    </source>
</evidence>
<evidence type="ECO:0000256" key="3">
    <source>
        <dbReference type="SAM" id="Phobius"/>
    </source>
</evidence>
<dbReference type="GO" id="GO:0030420">
    <property type="term" value="P:establishment of competence for transformation"/>
    <property type="evidence" value="ECO:0007669"/>
    <property type="project" value="UniProtKB-KW"/>
</dbReference>
<name>A0A1H8TS84_9BACI</name>
<gene>
    <name evidence="4" type="ORF">SAMN04488134_11916</name>
</gene>
<reference evidence="4 5" key="1">
    <citation type="submission" date="2016-10" db="EMBL/GenBank/DDBJ databases">
        <authorList>
            <person name="de Groot N.N."/>
        </authorList>
    </citation>
    <scope>NUCLEOTIDE SEQUENCE [LARGE SCALE GENOMIC DNA]</scope>
    <source>
        <strain evidence="4 5">CGMCC 1.10434</strain>
    </source>
</reference>
<dbReference type="STRING" id="872970.SAMN04488134_11916"/>
<dbReference type="Proteomes" id="UP000199300">
    <property type="component" value="Unassembled WGS sequence"/>
</dbReference>
<accession>A0A1H8TS84</accession>
<evidence type="ECO:0000256" key="1">
    <source>
        <dbReference type="ARBA" id="ARBA00004241"/>
    </source>
</evidence>
<keyword evidence="5" id="KW-1185">Reference proteome</keyword>
<dbReference type="OrthoDB" id="2968679at2"/>
<evidence type="ECO:0008006" key="6">
    <source>
        <dbReference type="Google" id="ProtNLM"/>
    </source>
</evidence>
<dbReference type="RefSeq" id="WP_091500353.1">
    <property type="nucleotide sequence ID" value="NZ_FODJ01000019.1"/>
</dbReference>
<sequence>MIREEQGITLVELLGVLAILSVVIVLIGSSHLFGQRQFVNQTDQIDKQAEVRQVMSQVTTDFRKITADEFTASDSYQLGEVNYQFTNQNVYRNGQLLGENISQFELIKLANEEGVVITIASTADKQKQLSQLSSSIYFRK</sequence>
<evidence type="ECO:0000256" key="2">
    <source>
        <dbReference type="ARBA" id="ARBA00023287"/>
    </source>
</evidence>
<proteinExistence type="predicted"/>
<keyword evidence="3" id="KW-0472">Membrane</keyword>
<protein>
    <recommendedName>
        <fullName evidence="6">Prepilin-type N-terminal cleavage/methylation domain-containing protein</fullName>
    </recommendedName>
</protein>
<keyword evidence="3" id="KW-1133">Transmembrane helix</keyword>
<organism evidence="4 5">
    <name type="scientific">Amphibacillus marinus</name>
    <dbReference type="NCBI Taxonomy" id="872970"/>
    <lineage>
        <taxon>Bacteria</taxon>
        <taxon>Bacillati</taxon>
        <taxon>Bacillota</taxon>
        <taxon>Bacilli</taxon>
        <taxon>Bacillales</taxon>
        <taxon>Bacillaceae</taxon>
        <taxon>Amphibacillus</taxon>
    </lineage>
</organism>